<accession>A0A952AFY9</accession>
<reference evidence="3" key="1">
    <citation type="journal article" date="2022" name="ISME J.">
        <title>A general approach to explore prokaryotic protein glycosylation reveals the unique surface layer modulation of an anammox bacterium.</title>
        <authorList>
            <person name="Pabst M."/>
            <person name="Grouzdev D.S."/>
            <person name="Lawson C.E."/>
            <person name="Kleikamp H.B.C."/>
            <person name="de Ram C."/>
            <person name="Louwen R."/>
            <person name="Lin Y.M."/>
            <person name="Lucker S."/>
            <person name="van Loosdrecht M.C.M."/>
            <person name="Laureni M."/>
        </authorList>
    </citation>
    <scope>NUCLEOTIDE SEQUENCE</scope>
    <source>
        <strain evidence="3">BROCD043</strain>
    </source>
</reference>
<proteinExistence type="predicted"/>
<protein>
    <submittedName>
        <fullName evidence="3">Uncharacterized protein</fullName>
    </submittedName>
</protein>
<gene>
    <name evidence="3" type="ORF">H3C67_00050</name>
</gene>
<name>A0A952AFY9_9BACT</name>
<keyword evidence="1" id="KW-0472">Membrane</keyword>
<dbReference type="Proteomes" id="UP000781173">
    <property type="component" value="Unassembled WGS sequence"/>
</dbReference>
<evidence type="ECO:0000256" key="2">
    <source>
        <dbReference type="SAM" id="SignalP"/>
    </source>
</evidence>
<dbReference type="AlphaFoldDB" id="A0A952AFY9"/>
<sequence length="292" mass="31953">MNKLTIVFSVLALLFSSFATKATAQEVSGLLVSPAVTIVQEEDLGSTVGIKLVNNSSSEVTIKPTIKTVERGEDGKVINIEDGGQDSILDFSTEIITLTPSGEYTLPVRIKIEEYSGSGYPAVAFTLLSEKGDQTVDITKELYSVFLIQNIKGNLGIDSSIEVNSKPILISPELTISGQVINSGTKFFNPSGTMRLYKGKTLINEQQITTQIEGLLFASQQKPFSSVIQLPGNILERLGEYTLETRIQPSPFDQTHVTKVHFYHVPVEYFAIIIPILLITILSVSLLKGKKR</sequence>
<feature type="chain" id="PRO_5037327290" evidence="2">
    <location>
        <begin position="25"/>
        <end position="292"/>
    </location>
</feature>
<evidence type="ECO:0000256" key="1">
    <source>
        <dbReference type="SAM" id="Phobius"/>
    </source>
</evidence>
<evidence type="ECO:0000313" key="4">
    <source>
        <dbReference type="Proteomes" id="UP000781173"/>
    </source>
</evidence>
<organism evidence="3 4">
    <name type="scientific">Candidatus Dojkabacteria bacterium</name>
    <dbReference type="NCBI Taxonomy" id="2099670"/>
    <lineage>
        <taxon>Bacteria</taxon>
        <taxon>Candidatus Dojkabacteria</taxon>
    </lineage>
</organism>
<keyword evidence="2" id="KW-0732">Signal</keyword>
<dbReference type="EMBL" id="JACFOF010000001">
    <property type="protein sequence ID" value="MBW7953167.1"/>
    <property type="molecule type" value="Genomic_DNA"/>
</dbReference>
<feature type="transmembrane region" description="Helical" evidence="1">
    <location>
        <begin position="269"/>
        <end position="287"/>
    </location>
</feature>
<evidence type="ECO:0000313" key="3">
    <source>
        <dbReference type="EMBL" id="MBW7953167.1"/>
    </source>
</evidence>
<keyword evidence="1" id="KW-1133">Transmembrane helix</keyword>
<keyword evidence="1" id="KW-0812">Transmembrane</keyword>
<feature type="signal peptide" evidence="2">
    <location>
        <begin position="1"/>
        <end position="24"/>
    </location>
</feature>
<comment type="caution">
    <text evidence="3">The sequence shown here is derived from an EMBL/GenBank/DDBJ whole genome shotgun (WGS) entry which is preliminary data.</text>
</comment>